<dbReference type="PANTHER" id="PTHR11638">
    <property type="entry name" value="ATP-DEPENDENT CLP PROTEASE"/>
    <property type="match status" value="1"/>
</dbReference>
<reference evidence="3 4" key="1">
    <citation type="submission" date="2024-02" db="EMBL/GenBank/DDBJ databases">
        <authorList>
            <person name="Chen Y."/>
            <person name="Shah S."/>
            <person name="Dougan E. K."/>
            <person name="Thang M."/>
            <person name="Chan C."/>
        </authorList>
    </citation>
    <scope>NUCLEOTIDE SEQUENCE [LARGE SCALE GENOMIC DNA]</scope>
</reference>
<keyword evidence="3" id="KW-0645">Protease</keyword>
<keyword evidence="2 3" id="KW-0067">ATP-binding</keyword>
<feature type="non-terminal residue" evidence="3">
    <location>
        <position position="1"/>
    </location>
</feature>
<dbReference type="GO" id="GO:0006508">
    <property type="term" value="P:proteolysis"/>
    <property type="evidence" value="ECO:0007669"/>
    <property type="project" value="UniProtKB-KW"/>
</dbReference>
<dbReference type="InterPro" id="IPR027417">
    <property type="entry name" value="P-loop_NTPase"/>
</dbReference>
<dbReference type="Gene3D" id="3.40.50.300">
    <property type="entry name" value="P-loop containing nucleotide triphosphate hydrolases"/>
    <property type="match status" value="1"/>
</dbReference>
<keyword evidence="3" id="KW-0378">Hydrolase</keyword>
<dbReference type="InterPro" id="IPR050130">
    <property type="entry name" value="ClpA_ClpB"/>
</dbReference>
<proteinExistence type="predicted"/>
<evidence type="ECO:0000313" key="4">
    <source>
        <dbReference type="Proteomes" id="UP001642464"/>
    </source>
</evidence>
<dbReference type="SUPFAM" id="SSF52540">
    <property type="entry name" value="P-loop containing nucleoside triphosphate hydrolases"/>
    <property type="match status" value="1"/>
</dbReference>
<name>A0ABP0IPZ4_9DINO</name>
<keyword evidence="4" id="KW-1185">Reference proteome</keyword>
<evidence type="ECO:0000313" key="3">
    <source>
        <dbReference type="EMBL" id="CAK9003398.1"/>
    </source>
</evidence>
<sequence>SGVPVDRIEQGESERLMHLEEILSKRIVGQDEAVSALARAVRRARSGLAGQQRPTATFFFAGPSGEQNPLNRRKRWGISSKKTFEGSDHMAQWEDFNGLDAGVVEVKVTTMLNGKNSRYHFAIDRYAIFGDVKQRLSLKLARKFHEMKLIHRNKEPDMFEKLSNLRNQRGVVELTLVLTRNCRWCNQSIPDEPETLRTAPRAAGLPVLDTSIGDFCGVPCYSIMQHELQEQANVFYVFGVPPPKHYQSDPWLDRRY</sequence>
<dbReference type="EMBL" id="CAXAMM010004396">
    <property type="protein sequence ID" value="CAK9003398.1"/>
    <property type="molecule type" value="Genomic_DNA"/>
</dbReference>
<evidence type="ECO:0000256" key="2">
    <source>
        <dbReference type="ARBA" id="ARBA00022840"/>
    </source>
</evidence>
<protein>
    <submittedName>
        <fullName evidence="3">ATP-dependent Clp protease ATP-binding subunit ClpA homolog</fullName>
    </submittedName>
</protein>
<keyword evidence="1" id="KW-0547">Nucleotide-binding</keyword>
<comment type="caution">
    <text evidence="3">The sequence shown here is derived from an EMBL/GenBank/DDBJ whole genome shotgun (WGS) entry which is preliminary data.</text>
</comment>
<dbReference type="GO" id="GO:0005524">
    <property type="term" value="F:ATP binding"/>
    <property type="evidence" value="ECO:0007669"/>
    <property type="project" value="UniProtKB-KW"/>
</dbReference>
<dbReference type="PANTHER" id="PTHR11638:SF18">
    <property type="entry name" value="HEAT SHOCK PROTEIN 104"/>
    <property type="match status" value="1"/>
</dbReference>
<accession>A0ABP0IPZ4</accession>
<dbReference type="Proteomes" id="UP001642464">
    <property type="component" value="Unassembled WGS sequence"/>
</dbReference>
<gene>
    <name evidence="3" type="ORF">SCF082_LOCUS7726</name>
</gene>
<dbReference type="GO" id="GO:0008233">
    <property type="term" value="F:peptidase activity"/>
    <property type="evidence" value="ECO:0007669"/>
    <property type="project" value="UniProtKB-KW"/>
</dbReference>
<evidence type="ECO:0000256" key="1">
    <source>
        <dbReference type="ARBA" id="ARBA00022741"/>
    </source>
</evidence>
<organism evidence="3 4">
    <name type="scientific">Durusdinium trenchii</name>
    <dbReference type="NCBI Taxonomy" id="1381693"/>
    <lineage>
        <taxon>Eukaryota</taxon>
        <taxon>Sar</taxon>
        <taxon>Alveolata</taxon>
        <taxon>Dinophyceae</taxon>
        <taxon>Suessiales</taxon>
        <taxon>Symbiodiniaceae</taxon>
        <taxon>Durusdinium</taxon>
    </lineage>
</organism>